<dbReference type="Pfam" id="PF04045">
    <property type="entry name" value="P34-Arc"/>
    <property type="match status" value="1"/>
</dbReference>
<keyword evidence="9" id="KW-1185">Reference proteome</keyword>
<accession>A0AA88HMT3</accession>
<evidence type="ECO:0000313" key="9">
    <source>
        <dbReference type="Proteomes" id="UP001187531"/>
    </source>
</evidence>
<dbReference type="Gene3D" id="3.30.1460.20">
    <property type="match status" value="1"/>
</dbReference>
<organism evidence="8 9">
    <name type="scientific">Artemia franciscana</name>
    <name type="common">Brine shrimp</name>
    <name type="synonym">Artemia sanfranciscana</name>
    <dbReference type="NCBI Taxonomy" id="6661"/>
    <lineage>
        <taxon>Eukaryota</taxon>
        <taxon>Metazoa</taxon>
        <taxon>Ecdysozoa</taxon>
        <taxon>Arthropoda</taxon>
        <taxon>Crustacea</taxon>
        <taxon>Branchiopoda</taxon>
        <taxon>Anostraca</taxon>
        <taxon>Artemiidae</taxon>
        <taxon>Artemia</taxon>
    </lineage>
</organism>
<evidence type="ECO:0000256" key="4">
    <source>
        <dbReference type="ARBA" id="ARBA00023203"/>
    </source>
</evidence>
<gene>
    <name evidence="8" type="ORF">QYM36_011923</name>
</gene>
<evidence type="ECO:0000256" key="5">
    <source>
        <dbReference type="ARBA" id="ARBA00023212"/>
    </source>
</evidence>
<dbReference type="GO" id="GO:0005885">
    <property type="term" value="C:Arp2/3 protein complex"/>
    <property type="evidence" value="ECO:0007669"/>
    <property type="project" value="InterPro"/>
</dbReference>
<dbReference type="PANTHER" id="PTHR12058:SF0">
    <property type="entry name" value="ACTIN-RELATED PROTEIN 2_3 COMPLEX SUBUNIT 2"/>
    <property type="match status" value="1"/>
</dbReference>
<dbReference type="InterPro" id="IPR007188">
    <property type="entry name" value="ARPC2"/>
</dbReference>
<keyword evidence="5 6" id="KW-0206">Cytoskeleton</keyword>
<proteinExistence type="inferred from homology"/>
<dbReference type="EMBL" id="JAVRJZ010000016">
    <property type="protein sequence ID" value="KAK2710556.1"/>
    <property type="molecule type" value="Genomic_DNA"/>
</dbReference>
<reference evidence="8" key="1">
    <citation type="submission" date="2023-07" db="EMBL/GenBank/DDBJ databases">
        <title>Chromosome-level genome assembly of Artemia franciscana.</title>
        <authorList>
            <person name="Jo E."/>
        </authorList>
    </citation>
    <scope>NUCLEOTIDE SEQUENCE</scope>
    <source>
        <tissue evidence="8">Whole body</tissue>
    </source>
</reference>
<evidence type="ECO:0000313" key="8">
    <source>
        <dbReference type="EMBL" id="KAK2710556.1"/>
    </source>
</evidence>
<evidence type="ECO:0000256" key="3">
    <source>
        <dbReference type="ARBA" id="ARBA00022490"/>
    </source>
</evidence>
<dbReference type="Proteomes" id="UP001187531">
    <property type="component" value="Unassembled WGS sequence"/>
</dbReference>
<dbReference type="GO" id="GO:0051015">
    <property type="term" value="F:actin filament binding"/>
    <property type="evidence" value="ECO:0007669"/>
    <property type="project" value="TreeGrafter"/>
</dbReference>
<dbReference type="PANTHER" id="PTHR12058">
    <property type="entry name" value="ARP2/3 COMPLEX 34 KDA SUBUNIT"/>
    <property type="match status" value="1"/>
</dbReference>
<comment type="subcellular location">
    <subcellularLocation>
        <location evidence="1 6">Cytoplasm</location>
        <location evidence="1 6">Cytoskeleton</location>
    </subcellularLocation>
</comment>
<feature type="signal peptide" evidence="7">
    <location>
        <begin position="1"/>
        <end position="22"/>
    </location>
</feature>
<comment type="subunit">
    <text evidence="6">Component of the Arp2/3 complex.</text>
</comment>
<evidence type="ECO:0000256" key="2">
    <source>
        <dbReference type="ARBA" id="ARBA00007192"/>
    </source>
</evidence>
<sequence length="151" mass="17665">MWISHIVYLYLLAYVFCYIVHASRNKPDSINVTVADFDGVVFHISNPEGDKTKVRVSIVLKFYKDLQEHGADSLLRREYGDFITSTEEGYNFSVLIDLEKIPEGWETLVKKIGLLKRNCFASVFEKYFEFQEKGEEGHKRAVIHYRDEETM</sequence>
<name>A0AA88HMT3_ARTSF</name>
<comment type="function">
    <text evidence="6">Functions as actin-binding component of the Arp2/3 complex which is involved in regulation of actin polymerization and together with an activating nucleation-promoting factor (NPF) mediates the formation of branched actin networks.</text>
</comment>
<dbReference type="SUPFAM" id="SSF69645">
    <property type="entry name" value="Arp2/3 complex subunits"/>
    <property type="match status" value="2"/>
</dbReference>
<keyword evidence="4 6" id="KW-0009">Actin-binding</keyword>
<comment type="similarity">
    <text evidence="2 6">Belongs to the ARPC2 family.</text>
</comment>
<dbReference type="FunFam" id="3.30.1460.20:FF:000004">
    <property type="entry name" value="Arp2/3 complex 34 kDa subunit"/>
    <property type="match status" value="1"/>
</dbReference>
<keyword evidence="3 6" id="KW-0963">Cytoplasm</keyword>
<dbReference type="GO" id="GO:0030041">
    <property type="term" value="P:actin filament polymerization"/>
    <property type="evidence" value="ECO:0007669"/>
    <property type="project" value="InterPro"/>
</dbReference>
<comment type="caution">
    <text evidence="8">The sequence shown here is derived from an EMBL/GenBank/DDBJ whole genome shotgun (WGS) entry which is preliminary data.</text>
</comment>
<dbReference type="GO" id="GO:0034314">
    <property type="term" value="P:Arp2/3 complex-mediated actin nucleation"/>
    <property type="evidence" value="ECO:0007669"/>
    <property type="project" value="InterPro"/>
</dbReference>
<evidence type="ECO:0000256" key="6">
    <source>
        <dbReference type="RuleBase" id="RU364015"/>
    </source>
</evidence>
<evidence type="ECO:0000256" key="1">
    <source>
        <dbReference type="ARBA" id="ARBA00004245"/>
    </source>
</evidence>
<evidence type="ECO:0000256" key="7">
    <source>
        <dbReference type="SAM" id="SignalP"/>
    </source>
</evidence>
<dbReference type="GO" id="GO:0005200">
    <property type="term" value="F:structural constituent of cytoskeleton"/>
    <property type="evidence" value="ECO:0007669"/>
    <property type="project" value="TreeGrafter"/>
</dbReference>
<dbReference type="AlphaFoldDB" id="A0AA88HMT3"/>
<dbReference type="InterPro" id="IPR034666">
    <property type="entry name" value="ARPC2/4"/>
</dbReference>
<protein>
    <recommendedName>
        <fullName evidence="6">Arp2/3 complex 34 kDa subunit</fullName>
    </recommendedName>
</protein>
<feature type="chain" id="PRO_5041646971" description="Arp2/3 complex 34 kDa subunit" evidence="7">
    <location>
        <begin position="23"/>
        <end position="151"/>
    </location>
</feature>
<keyword evidence="7" id="KW-0732">Signal</keyword>